<keyword evidence="2" id="KW-0560">Oxidoreductase</keyword>
<evidence type="ECO:0000256" key="3">
    <source>
        <dbReference type="RuleBase" id="RU000363"/>
    </source>
</evidence>
<dbReference type="PANTHER" id="PTHR43976">
    <property type="entry name" value="SHORT CHAIN DEHYDROGENASE"/>
    <property type="match status" value="1"/>
</dbReference>
<evidence type="ECO:0000313" key="5">
    <source>
        <dbReference type="Proteomes" id="UP000186817"/>
    </source>
</evidence>
<evidence type="ECO:0000313" key="4">
    <source>
        <dbReference type="EMBL" id="OLQ00597.1"/>
    </source>
</evidence>
<dbReference type="SUPFAM" id="SSF51735">
    <property type="entry name" value="NAD(P)-binding Rossmann-fold domains"/>
    <property type="match status" value="1"/>
</dbReference>
<dbReference type="Proteomes" id="UP000186817">
    <property type="component" value="Unassembled WGS sequence"/>
</dbReference>
<dbReference type="CDD" id="cd05374">
    <property type="entry name" value="17beta-HSD-like_SDR_c"/>
    <property type="match status" value="1"/>
</dbReference>
<dbReference type="OrthoDB" id="1274115at2759"/>
<proteinExistence type="inferred from homology"/>
<evidence type="ECO:0000256" key="2">
    <source>
        <dbReference type="ARBA" id="ARBA00023002"/>
    </source>
</evidence>
<dbReference type="AlphaFoldDB" id="A0A1Q9DZM4"/>
<dbReference type="Pfam" id="PF00106">
    <property type="entry name" value="adh_short"/>
    <property type="match status" value="1"/>
</dbReference>
<dbReference type="InterPro" id="IPR002347">
    <property type="entry name" value="SDR_fam"/>
</dbReference>
<name>A0A1Q9DZM4_SYMMI</name>
<dbReference type="InterPro" id="IPR036291">
    <property type="entry name" value="NAD(P)-bd_dom_sf"/>
</dbReference>
<protein>
    <submittedName>
        <fullName evidence="4">Retinol dehydrogenase 8</fullName>
    </submittedName>
</protein>
<dbReference type="InterPro" id="IPR020904">
    <property type="entry name" value="Sc_DH/Rdtase_CS"/>
</dbReference>
<dbReference type="GO" id="GO:0016491">
    <property type="term" value="F:oxidoreductase activity"/>
    <property type="evidence" value="ECO:0007669"/>
    <property type="project" value="UniProtKB-KW"/>
</dbReference>
<dbReference type="OMA" id="VRTTHCL"/>
<dbReference type="PANTHER" id="PTHR43976:SF16">
    <property type="entry name" value="SHORT-CHAIN DEHYDROGENASE_REDUCTASE FAMILY PROTEIN"/>
    <property type="match status" value="1"/>
</dbReference>
<organism evidence="4 5">
    <name type="scientific">Symbiodinium microadriaticum</name>
    <name type="common">Dinoflagellate</name>
    <name type="synonym">Zooxanthella microadriatica</name>
    <dbReference type="NCBI Taxonomy" id="2951"/>
    <lineage>
        <taxon>Eukaryota</taxon>
        <taxon>Sar</taxon>
        <taxon>Alveolata</taxon>
        <taxon>Dinophyceae</taxon>
        <taxon>Suessiales</taxon>
        <taxon>Symbiodiniaceae</taxon>
        <taxon>Symbiodinium</taxon>
    </lineage>
</organism>
<dbReference type="PRINTS" id="PR00080">
    <property type="entry name" value="SDRFAMILY"/>
</dbReference>
<evidence type="ECO:0000256" key="1">
    <source>
        <dbReference type="ARBA" id="ARBA00006484"/>
    </source>
</evidence>
<reference evidence="4 5" key="1">
    <citation type="submission" date="2016-02" db="EMBL/GenBank/DDBJ databases">
        <title>Genome analysis of coral dinoflagellate symbionts highlights evolutionary adaptations to a symbiotic lifestyle.</title>
        <authorList>
            <person name="Aranda M."/>
            <person name="Li Y."/>
            <person name="Liew Y.J."/>
            <person name="Baumgarten S."/>
            <person name="Simakov O."/>
            <person name="Wilson M."/>
            <person name="Piel J."/>
            <person name="Ashoor H."/>
            <person name="Bougouffa S."/>
            <person name="Bajic V.B."/>
            <person name="Ryu T."/>
            <person name="Ravasi T."/>
            <person name="Bayer T."/>
            <person name="Micklem G."/>
            <person name="Kim H."/>
            <person name="Bhak J."/>
            <person name="Lajeunesse T.C."/>
            <person name="Voolstra C.R."/>
        </authorList>
    </citation>
    <scope>NUCLEOTIDE SEQUENCE [LARGE SCALE GENOMIC DNA]</scope>
    <source>
        <strain evidence="4 5">CCMP2467</strain>
    </source>
</reference>
<dbReference type="PROSITE" id="PS00061">
    <property type="entry name" value="ADH_SHORT"/>
    <property type="match status" value="1"/>
</dbReference>
<comment type="caution">
    <text evidence="4">The sequence shown here is derived from an EMBL/GenBank/DDBJ whole genome shotgun (WGS) entry which is preliminary data.</text>
</comment>
<dbReference type="InterPro" id="IPR051911">
    <property type="entry name" value="SDR_oxidoreductase"/>
</dbReference>
<dbReference type="EMBL" id="LSRX01000323">
    <property type="protein sequence ID" value="OLQ00597.1"/>
    <property type="molecule type" value="Genomic_DNA"/>
</dbReference>
<keyword evidence="5" id="KW-1185">Reference proteome</keyword>
<sequence>MALPVAVVTGANSGLGMALSVKLARNHLVFAGMRSLAKRDSLLEAATKAEVSGNVRAIEVDVNTDASVENGLVPALKEAGRVDVLVNNAGYSQAGSVEMLAMEAMKAQMETNLYGVIRCQKAVLPFMRQQKAGKIINISSVGGIWGQPFNDIYCASKFALEGLTESQAALFRTFGVHVSCVEPGAIKSAFWVNAQMPDTSVMPAEYQKPLQSTMGAYGKSSSVGQTPDEVADVIIEQIINAASPPVRVQTNPSIQKVFEQQLGQNISGEVAAQMSTTRFLSDL</sequence>
<comment type="similarity">
    <text evidence="1 3">Belongs to the short-chain dehydrogenases/reductases (SDR) family.</text>
</comment>
<dbReference type="PRINTS" id="PR00081">
    <property type="entry name" value="GDHRDH"/>
</dbReference>
<accession>A0A1Q9DZM4</accession>
<gene>
    <name evidence="4" type="primary">RDH8</name>
    <name evidence="4" type="ORF">AK812_SmicGene16734</name>
</gene>
<dbReference type="Gene3D" id="3.40.50.720">
    <property type="entry name" value="NAD(P)-binding Rossmann-like Domain"/>
    <property type="match status" value="1"/>
</dbReference>